<feature type="transmembrane region" description="Helical" evidence="1">
    <location>
        <begin position="59"/>
        <end position="78"/>
    </location>
</feature>
<feature type="transmembrane region" description="Helical" evidence="1">
    <location>
        <begin position="99"/>
        <end position="117"/>
    </location>
</feature>
<dbReference type="AlphaFoldDB" id="A0A174IXS0"/>
<dbReference type="OrthoDB" id="9953845at2"/>
<accession>A0A174IXS0</accession>
<name>A0A174IXS0_9CLOT</name>
<dbReference type="GeneID" id="83012785"/>
<organism evidence="3 4">
    <name type="scientific">Clostridium disporicum</name>
    <dbReference type="NCBI Taxonomy" id="84024"/>
    <lineage>
        <taxon>Bacteria</taxon>
        <taxon>Bacillati</taxon>
        <taxon>Bacillota</taxon>
        <taxon>Clostridia</taxon>
        <taxon>Eubacteriales</taxon>
        <taxon>Clostridiaceae</taxon>
        <taxon>Clostridium</taxon>
    </lineage>
</organism>
<gene>
    <name evidence="3" type="ORF">ERS852470_03104</name>
</gene>
<dbReference type="InterPro" id="IPR043717">
    <property type="entry name" value="DUF5658"/>
</dbReference>
<evidence type="ECO:0000259" key="2">
    <source>
        <dbReference type="Pfam" id="PF18902"/>
    </source>
</evidence>
<dbReference type="Proteomes" id="UP000095558">
    <property type="component" value="Unassembled WGS sequence"/>
</dbReference>
<proteinExistence type="predicted"/>
<protein>
    <recommendedName>
        <fullName evidence="2">DUF5658 domain-containing protein</fullName>
    </recommendedName>
</protein>
<evidence type="ECO:0000313" key="4">
    <source>
        <dbReference type="Proteomes" id="UP000095558"/>
    </source>
</evidence>
<keyword evidence="1" id="KW-1133">Transmembrane helix</keyword>
<evidence type="ECO:0000313" key="3">
    <source>
        <dbReference type="EMBL" id="CUO70011.1"/>
    </source>
</evidence>
<feature type="transmembrane region" description="Helical" evidence="1">
    <location>
        <begin position="21"/>
        <end position="39"/>
    </location>
</feature>
<evidence type="ECO:0000256" key="1">
    <source>
        <dbReference type="SAM" id="Phobius"/>
    </source>
</evidence>
<dbReference type="EMBL" id="CYZV01000041">
    <property type="protein sequence ID" value="CUO70011.1"/>
    <property type="molecule type" value="Genomic_DNA"/>
</dbReference>
<reference evidence="3 4" key="1">
    <citation type="submission" date="2015-09" db="EMBL/GenBank/DDBJ databases">
        <authorList>
            <consortium name="Pathogen Informatics"/>
        </authorList>
    </citation>
    <scope>NUCLEOTIDE SEQUENCE [LARGE SCALE GENOMIC DNA]</scope>
    <source>
        <strain evidence="3 4">2789STDY5834855</strain>
    </source>
</reference>
<sequence length="120" mass="14087">MKCAVIDIRGKSRKKLGNFLITLYILNLTDLFFTKFLLWKAPDLFREANSFMKLIINGIEPYFLKIGVFALVLIYWYWRSEKSNLTQMKRSIFVGKVLIGAYAIINIMHLINMIIYLKVS</sequence>
<dbReference type="Pfam" id="PF18902">
    <property type="entry name" value="DUF5658"/>
    <property type="match status" value="1"/>
</dbReference>
<keyword evidence="1" id="KW-0472">Membrane</keyword>
<dbReference type="RefSeq" id="WP_042400774.1">
    <property type="nucleotide sequence ID" value="NZ_CYYT01000040.1"/>
</dbReference>
<feature type="domain" description="DUF5658" evidence="2">
    <location>
        <begin position="21"/>
        <end position="113"/>
    </location>
</feature>
<keyword evidence="1" id="KW-0812">Transmembrane</keyword>